<keyword evidence="2" id="KW-1185">Reference proteome</keyword>
<evidence type="ECO:0000313" key="1">
    <source>
        <dbReference type="EMBL" id="CAI8023894.1"/>
    </source>
</evidence>
<reference evidence="1" key="1">
    <citation type="submission" date="2023-03" db="EMBL/GenBank/DDBJ databases">
        <authorList>
            <person name="Steffen K."/>
            <person name="Cardenas P."/>
        </authorList>
    </citation>
    <scope>NUCLEOTIDE SEQUENCE</scope>
</reference>
<comment type="caution">
    <text evidence="1">The sequence shown here is derived from an EMBL/GenBank/DDBJ whole genome shotgun (WGS) entry which is preliminary data.</text>
</comment>
<gene>
    <name evidence="1" type="ORF">GBAR_LOCUS13939</name>
</gene>
<proteinExistence type="predicted"/>
<evidence type="ECO:0000313" key="2">
    <source>
        <dbReference type="Proteomes" id="UP001174909"/>
    </source>
</evidence>
<organism evidence="1 2">
    <name type="scientific">Geodia barretti</name>
    <name type="common">Barrett's horny sponge</name>
    <dbReference type="NCBI Taxonomy" id="519541"/>
    <lineage>
        <taxon>Eukaryota</taxon>
        <taxon>Metazoa</taxon>
        <taxon>Porifera</taxon>
        <taxon>Demospongiae</taxon>
        <taxon>Heteroscleromorpha</taxon>
        <taxon>Tetractinellida</taxon>
        <taxon>Astrophorina</taxon>
        <taxon>Geodiidae</taxon>
        <taxon>Geodia</taxon>
    </lineage>
</organism>
<dbReference type="Proteomes" id="UP001174909">
    <property type="component" value="Unassembled WGS sequence"/>
</dbReference>
<protein>
    <submittedName>
        <fullName evidence="1">Uncharacterized protein</fullName>
    </submittedName>
</protein>
<name>A0AA35S637_GEOBA</name>
<accession>A0AA35S637</accession>
<dbReference type="AlphaFoldDB" id="A0AA35S637"/>
<dbReference type="EMBL" id="CASHTH010002041">
    <property type="protein sequence ID" value="CAI8023894.1"/>
    <property type="molecule type" value="Genomic_DNA"/>
</dbReference>
<sequence length="33" mass="3543">MTFGSCNTLLYVHPESTKPSLQMGADVSSLSLQ</sequence>